<evidence type="ECO:0000256" key="6">
    <source>
        <dbReference type="ARBA" id="ARBA00022723"/>
    </source>
</evidence>
<gene>
    <name evidence="25" type="ORF">PENCOP_c003G00724</name>
</gene>
<evidence type="ECO:0000259" key="23">
    <source>
        <dbReference type="Pfam" id="PF13086"/>
    </source>
</evidence>
<dbReference type="GO" id="GO:0051539">
    <property type="term" value="F:4 iron, 4 sulfur cluster binding"/>
    <property type="evidence" value="ECO:0007669"/>
    <property type="project" value="UniProtKB-UniRule"/>
</dbReference>
<feature type="domain" description="DNA2/NAM7 helicase helicase" evidence="23">
    <location>
        <begin position="1237"/>
        <end position="1301"/>
    </location>
</feature>
<dbReference type="GO" id="GO:0005694">
    <property type="term" value="C:chromosome"/>
    <property type="evidence" value="ECO:0007669"/>
    <property type="project" value="UniProtKB-SubCell"/>
</dbReference>
<keyword evidence="15 20" id="KW-0238">DNA-binding</keyword>
<organism evidence="25 26">
    <name type="scientific">Penicillium coprophilum</name>
    <dbReference type="NCBI Taxonomy" id="36646"/>
    <lineage>
        <taxon>Eukaryota</taxon>
        <taxon>Fungi</taxon>
        <taxon>Dikarya</taxon>
        <taxon>Ascomycota</taxon>
        <taxon>Pezizomycotina</taxon>
        <taxon>Eurotiomycetes</taxon>
        <taxon>Eurotiomycetidae</taxon>
        <taxon>Eurotiales</taxon>
        <taxon>Aspergillaceae</taxon>
        <taxon>Penicillium</taxon>
    </lineage>
</organism>
<feature type="compositionally biased region" description="Low complexity" evidence="21">
    <location>
        <begin position="152"/>
        <end position="161"/>
    </location>
</feature>
<dbReference type="GO" id="GO:0017108">
    <property type="term" value="F:5'-flap endonuclease activity"/>
    <property type="evidence" value="ECO:0007669"/>
    <property type="project" value="UniProtKB-UniRule"/>
</dbReference>
<comment type="function">
    <text evidence="20">Key enzyme involved in DNA replication and DNA repair. Involved in Okazaki fragments processing by cleaving long flaps that escape FEN1: flaps that are longer than 27 nucleotides are coated by replication protein A complex (RPA), leading to recruit DNA2 which cleaves the flap until it is too short to bind RPA and becomes a substrate for FEN1. Also involved in 5'-end resection of DNA during double-strand break (DSB) repair by mediating the cleavage of 5'-ssDNA.</text>
</comment>
<feature type="domain" description="DNA2/NAM7 helicase-like C-terminal" evidence="24">
    <location>
        <begin position="1309"/>
        <end position="1538"/>
    </location>
</feature>
<dbReference type="STRING" id="36646.A0A1V6UXT4"/>
<keyword evidence="20" id="KW-0158">Chromosome</keyword>
<dbReference type="FunFam" id="3.40.50.300:FF:000789">
    <property type="entry name" value="DNA replication ATP-dependent helicase/nuclease DNA2"/>
    <property type="match status" value="1"/>
</dbReference>
<evidence type="ECO:0000256" key="5">
    <source>
        <dbReference type="ARBA" id="ARBA00022722"/>
    </source>
</evidence>
<evidence type="ECO:0000256" key="10">
    <source>
        <dbReference type="ARBA" id="ARBA00022801"/>
    </source>
</evidence>
<evidence type="ECO:0000256" key="4">
    <source>
        <dbReference type="ARBA" id="ARBA00022705"/>
    </source>
</evidence>
<feature type="compositionally biased region" description="Polar residues" evidence="21">
    <location>
        <begin position="130"/>
        <end position="142"/>
    </location>
</feature>
<feature type="region of interest" description="Disordered" evidence="21">
    <location>
        <begin position="415"/>
        <end position="435"/>
    </location>
</feature>
<dbReference type="GO" id="GO:0016887">
    <property type="term" value="F:ATP hydrolysis activity"/>
    <property type="evidence" value="ECO:0007669"/>
    <property type="project" value="RHEA"/>
</dbReference>
<evidence type="ECO:0000256" key="13">
    <source>
        <dbReference type="ARBA" id="ARBA00023004"/>
    </source>
</evidence>
<keyword evidence="4 20" id="KW-0235">DNA replication</keyword>
<keyword evidence="13 20" id="KW-0408">Iron</keyword>
<dbReference type="PANTHER" id="PTHR10887">
    <property type="entry name" value="DNA2/NAM7 HELICASE FAMILY"/>
    <property type="match status" value="1"/>
</dbReference>
<dbReference type="InterPro" id="IPR041679">
    <property type="entry name" value="DNA2/NAM7-like_C"/>
</dbReference>
<keyword evidence="10 20" id="KW-0378">Hydrolase</keyword>
<dbReference type="GO" id="GO:0005634">
    <property type="term" value="C:nucleus"/>
    <property type="evidence" value="ECO:0007669"/>
    <property type="project" value="UniProtKB-SubCell"/>
</dbReference>
<evidence type="ECO:0000256" key="20">
    <source>
        <dbReference type="RuleBase" id="RU367041"/>
    </source>
</evidence>
<keyword evidence="17 20" id="KW-0539">Nucleus</keyword>
<dbReference type="GO" id="GO:0033567">
    <property type="term" value="P:DNA replication, Okazaki fragment processing"/>
    <property type="evidence" value="ECO:0007669"/>
    <property type="project" value="UniProtKB-UniRule"/>
</dbReference>
<evidence type="ECO:0000256" key="11">
    <source>
        <dbReference type="ARBA" id="ARBA00022806"/>
    </source>
</evidence>
<evidence type="ECO:0000313" key="25">
    <source>
        <dbReference type="EMBL" id="OQE43231.1"/>
    </source>
</evidence>
<comment type="caution">
    <text evidence="25">The sequence shown here is derived from an EMBL/GenBank/DDBJ whole genome shotgun (WGS) entry which is preliminary data.</text>
</comment>
<dbReference type="InterPro" id="IPR045055">
    <property type="entry name" value="DNA2/NAM7-like"/>
</dbReference>
<dbReference type="InterPro" id="IPR011604">
    <property type="entry name" value="PDDEXK-like_dom_sf"/>
</dbReference>
<evidence type="ECO:0000256" key="17">
    <source>
        <dbReference type="ARBA" id="ARBA00023242"/>
    </source>
</evidence>
<dbReference type="InterPro" id="IPR014808">
    <property type="entry name" value="DNA_replication_fac_Dna2_N"/>
</dbReference>
<dbReference type="EC" id="3.1.-.-" evidence="20"/>
<dbReference type="Gene3D" id="3.90.320.10">
    <property type="match status" value="1"/>
</dbReference>
<dbReference type="InterPro" id="IPR027417">
    <property type="entry name" value="P-loop_NTPase"/>
</dbReference>
<reference evidence="26" key="1">
    <citation type="journal article" date="2017" name="Nat. Microbiol.">
        <title>Global analysis of biosynthetic gene clusters reveals vast potential of secondary metabolite production in Penicillium species.</title>
        <authorList>
            <person name="Nielsen J.C."/>
            <person name="Grijseels S."/>
            <person name="Prigent S."/>
            <person name="Ji B."/>
            <person name="Dainat J."/>
            <person name="Nielsen K.F."/>
            <person name="Frisvad J.C."/>
            <person name="Workman M."/>
            <person name="Nielsen J."/>
        </authorList>
    </citation>
    <scope>NUCLEOTIDE SEQUENCE [LARGE SCALE GENOMIC DNA]</scope>
    <source>
        <strain evidence="26">IBT 31321</strain>
    </source>
</reference>
<keyword evidence="26" id="KW-1185">Reference proteome</keyword>
<evidence type="ECO:0000313" key="26">
    <source>
        <dbReference type="Proteomes" id="UP000191500"/>
    </source>
</evidence>
<dbReference type="InterPro" id="IPR026851">
    <property type="entry name" value="Dna2/JHS1_DEXXQ-box"/>
</dbReference>
<keyword evidence="11 20" id="KW-0347">Helicase</keyword>
<keyword evidence="6 20" id="KW-0479">Metal-binding</keyword>
<evidence type="ECO:0000256" key="19">
    <source>
        <dbReference type="ARBA" id="ARBA00047995"/>
    </source>
</evidence>
<dbReference type="Pfam" id="PF13087">
    <property type="entry name" value="AAA_12"/>
    <property type="match status" value="1"/>
</dbReference>
<protein>
    <recommendedName>
        <fullName evidence="20">DNA replication ATP-dependent helicase/nuclease</fullName>
        <ecNumber evidence="20">3.1.-.-</ecNumber>
        <ecNumber evidence="20">3.6.4.12</ecNumber>
    </recommendedName>
</protein>
<feature type="region of interest" description="Disordered" evidence="21">
    <location>
        <begin position="199"/>
        <end position="252"/>
    </location>
</feature>
<evidence type="ECO:0000256" key="1">
    <source>
        <dbReference type="ARBA" id="ARBA00001966"/>
    </source>
</evidence>
<dbReference type="CDD" id="cd18808">
    <property type="entry name" value="SF1_C_Upf1"/>
    <property type="match status" value="1"/>
</dbReference>
<dbReference type="GO" id="GO:0005524">
    <property type="term" value="F:ATP binding"/>
    <property type="evidence" value="ECO:0007669"/>
    <property type="project" value="UniProtKB-UniRule"/>
</dbReference>
<dbReference type="CDD" id="cd18041">
    <property type="entry name" value="DEXXQc_DNA2"/>
    <property type="match status" value="1"/>
</dbReference>
<feature type="region of interest" description="Disordered" evidence="21">
    <location>
        <begin position="467"/>
        <end position="489"/>
    </location>
</feature>
<keyword evidence="8" id="KW-0255">Endonuclease</keyword>
<feature type="compositionally biased region" description="Polar residues" evidence="21">
    <location>
        <begin position="40"/>
        <end position="63"/>
    </location>
</feature>
<sequence>MATNNSYPISSNSRTKLNAFRFQEGEVAPDDTTSKDETEISNGSKVHKSSGSNGASGGMQLSSDRGRPPPCAAQVTEPQVQESKPIKECPQTPGNRIPLADLISNAEDSFDPAPGPEVTPVEHVIWQHVPASSNPDTSSQTPAGRRRKRQHSSSPGGSPSNGKKKKAQKEALDLHSIQAPFKTPQHDMAAELWNNYIDKNMVDGPDDLPPPRLANLLSSSPQTPGSGRTTRDSSGLRRAISCTTDFPTSRTKRRRVNRLDVDPSRGMFQRTSSNVESGKAKSSRINYLMEKIEKSMHMAPSNADPPGSSPLRQHMDARRCRSSSPTKEHRLEEADGEAAESPSVPHDKVRPGKLPVLQESSSEFGDDDLDQDLMELADASEDPFIEPTHASNEFASLKSSGWSALAAEKSRLWQPKGRSTLDSNSPMPYNTTINEPKRDEFDEFEDEYDDLPGNLQEILAKCDTNPVTTGPSLQRSGATNTPVNGSKLNNISSAIPVKAEVASSDDEFDDDFDLEAIEQSMKQAGEGGPAYNLRGRQAIKRYHIVDITRSTYVTPKGRTQPEQGLLVEDEKTRDRKVISLRESWFDTPCSKDSYVHLVGDFNAAGHCVVDNLNHMIILHPDHLISATVVADSIDCQRRAVLQDRVKVIGALERPQAFGVFFHEVFQEALKANQWDMESLKTLVETVMSRHIEELYSIQMGIPEAVEYLMSRMPAVLDWADAFLHLKPQAKSVVEDRNSSKLNLSINKLLEVEEHIWSPMYGLKGNIDATVQVACREDQMEKNLVVPLELKTGRRDTNQSHRAQTALYTLLLSDRYDIDVTFGLLYYLELTKTLSIRGIRHELLQMIQVRNHLAGYIREREQLPPMLKKARQCIRCYAKTPCLIYHKLSEGGDGETSALGEDFDAAVGHLNNGDRDFFRKWDQLLTKEEGNLVKFRRELWTLLSSEREALGRCFGDVVIDPNFVYEENAGQKINRYHYTFVKRHASPGFSFAESQISVGEPIVISDEKGHFALANGYVVHTSSSHIKVGVDRKLHNARSKTAGFNPVTNQSFRGIMEVGKEEPTALQDPDEQVVYRIDKDEFSNGMAIVRNNLICMMDKDLFQARQLRRLIVEGQAPAFRTMSSSYTISDPGNLNVDQRQAIDKVMSAKDYALVLGMPGTGKTTTIAHIIRALVAQGKSVLLTSYTHTAVDNILLKIRDDGIRVLRIGATAKIHPDVQEFADLAAIPKSTIEELKDSYEKPQVVATTCLGVNHNIFNQRIFDYCIVDEASQITLPVCLGPIRMARTFILVGDHYQLPPLVQNKAAQEGGLDVSLFKLLSDAQPASVVNLEHQYRMCEEIMLLSNTLIYSGRLKCGTPQVAAQSLVIPNINALEKFHVEDLTHASSQSQQQICLGTSSSPCWLQDLLAPSAKTRLVNTDPIGPAALEIAQGNRVVNHMEVFLCSQLVEAFIACGIPARNIGVITFYRSQLSLLRQSLRRYTPDLEMHTTDKFQGRDKEVIILSCVRSNAENNVGELLRDWRRVNVAFTRAQTKLLVVGSRSTLRDGNELLYKYVRLVESKGWVYNLPSGAIDQHFFPSCTTQSQLVSPGATSTHGSAKDKSKGKNHPPSRSSREPLSPLGSRQAAPGLRNPCKTGAKLFNGTNVVGNRPILRDIVNNLTG</sequence>
<feature type="compositionally biased region" description="Low complexity" evidence="21">
    <location>
        <begin position="1606"/>
        <end position="1620"/>
    </location>
</feature>
<dbReference type="GO" id="GO:0046872">
    <property type="term" value="F:metal ion binding"/>
    <property type="evidence" value="ECO:0007669"/>
    <property type="project" value="UniProtKB-UniRule"/>
</dbReference>
<evidence type="ECO:0000256" key="21">
    <source>
        <dbReference type="SAM" id="MobiDB-lite"/>
    </source>
</evidence>
<dbReference type="GO" id="GO:0003677">
    <property type="term" value="F:DNA binding"/>
    <property type="evidence" value="ECO:0007669"/>
    <property type="project" value="UniProtKB-UniRule"/>
</dbReference>
<comment type="similarity">
    <text evidence="2 20">Belongs to the DNA2/NAM7 helicase family.</text>
</comment>
<dbReference type="Pfam" id="PF08696">
    <property type="entry name" value="Dna2"/>
    <property type="match status" value="1"/>
</dbReference>
<dbReference type="PANTHER" id="PTHR10887:SF433">
    <property type="entry name" value="DNA REPLICATION ATP-DEPENDENT HELICASE_NUCLEASE DNA2"/>
    <property type="match status" value="1"/>
</dbReference>
<evidence type="ECO:0000259" key="24">
    <source>
        <dbReference type="Pfam" id="PF13087"/>
    </source>
</evidence>
<dbReference type="GO" id="GO:0017116">
    <property type="term" value="F:single-stranded DNA helicase activity"/>
    <property type="evidence" value="ECO:0007669"/>
    <property type="project" value="UniProtKB-UniRule"/>
</dbReference>
<dbReference type="GO" id="GO:0006281">
    <property type="term" value="P:DNA repair"/>
    <property type="evidence" value="ECO:0007669"/>
    <property type="project" value="UniProtKB-KW"/>
</dbReference>
<keyword evidence="5 20" id="KW-0540">Nuclease</keyword>
<feature type="region of interest" description="Disordered" evidence="21">
    <location>
        <begin position="1"/>
        <end position="183"/>
    </location>
</feature>
<dbReference type="Pfam" id="PF13086">
    <property type="entry name" value="AAA_11"/>
    <property type="match status" value="2"/>
</dbReference>
<dbReference type="FunFam" id="3.90.320.10:FF:000001">
    <property type="entry name" value="DNA replication helicase Dna2"/>
    <property type="match status" value="1"/>
</dbReference>
<feature type="region of interest" description="Disordered" evidence="21">
    <location>
        <begin position="1584"/>
        <end position="1631"/>
    </location>
</feature>
<feature type="compositionally biased region" description="Polar residues" evidence="21">
    <location>
        <begin position="1584"/>
        <end position="1593"/>
    </location>
</feature>
<feature type="compositionally biased region" description="Polar residues" evidence="21">
    <location>
        <begin position="420"/>
        <end position="434"/>
    </location>
</feature>
<comment type="catalytic activity">
    <reaction evidence="19 20">
        <text>ATP + H2O = ADP + phosphate + H(+)</text>
        <dbReference type="Rhea" id="RHEA:13065"/>
        <dbReference type="ChEBI" id="CHEBI:15377"/>
        <dbReference type="ChEBI" id="CHEBI:15378"/>
        <dbReference type="ChEBI" id="CHEBI:30616"/>
        <dbReference type="ChEBI" id="CHEBI:43474"/>
        <dbReference type="ChEBI" id="CHEBI:456216"/>
        <dbReference type="EC" id="3.6.4.12"/>
    </reaction>
</comment>
<dbReference type="EMBL" id="MDDG01000003">
    <property type="protein sequence ID" value="OQE43231.1"/>
    <property type="molecule type" value="Genomic_DNA"/>
</dbReference>
<dbReference type="GO" id="GO:0071932">
    <property type="term" value="P:replication fork reversal"/>
    <property type="evidence" value="ECO:0007669"/>
    <property type="project" value="TreeGrafter"/>
</dbReference>
<dbReference type="Gene3D" id="3.40.50.300">
    <property type="entry name" value="P-loop containing nucleotide triphosphate hydrolases"/>
    <property type="match status" value="2"/>
</dbReference>
<keyword evidence="14 20" id="KW-0411">Iron-sulfur</keyword>
<feature type="region of interest" description="Disordered" evidence="21">
    <location>
        <begin position="297"/>
        <end position="352"/>
    </location>
</feature>
<evidence type="ECO:0000256" key="15">
    <source>
        <dbReference type="ARBA" id="ARBA00023125"/>
    </source>
</evidence>
<keyword evidence="9 20" id="KW-0227">DNA damage</keyword>
<keyword evidence="3 20" id="KW-0004">4Fe-4S</keyword>
<dbReference type="EC" id="3.6.4.12" evidence="20"/>
<evidence type="ECO:0000256" key="7">
    <source>
        <dbReference type="ARBA" id="ARBA00022741"/>
    </source>
</evidence>
<keyword evidence="16 20" id="KW-0234">DNA repair</keyword>
<name>A0A1V6UXT4_9EURO</name>
<dbReference type="GO" id="GO:0005737">
    <property type="term" value="C:cytoplasm"/>
    <property type="evidence" value="ECO:0007669"/>
    <property type="project" value="TreeGrafter"/>
</dbReference>
<feature type="domain" description="DNA replication factor Dna2 N-terminal" evidence="22">
    <location>
        <begin position="570"/>
        <end position="772"/>
    </location>
</feature>
<comment type="subcellular location">
    <subcellularLocation>
        <location evidence="20">Nucleus</location>
    </subcellularLocation>
    <subcellularLocation>
        <location evidence="20">Chromosome</location>
    </subcellularLocation>
</comment>
<dbReference type="InterPro" id="IPR041677">
    <property type="entry name" value="DNA2/NAM7_AAA_11"/>
</dbReference>
<evidence type="ECO:0000256" key="3">
    <source>
        <dbReference type="ARBA" id="ARBA00022485"/>
    </source>
</evidence>
<feature type="compositionally biased region" description="Polar residues" evidence="21">
    <location>
        <begin position="216"/>
        <end position="228"/>
    </location>
</feature>
<evidence type="ECO:0000256" key="8">
    <source>
        <dbReference type="ARBA" id="ARBA00022759"/>
    </source>
</evidence>
<evidence type="ECO:0000256" key="12">
    <source>
        <dbReference type="ARBA" id="ARBA00022840"/>
    </source>
</evidence>
<proteinExistence type="inferred from homology"/>
<accession>A0A1V6UXT4</accession>
<evidence type="ECO:0000256" key="14">
    <source>
        <dbReference type="ARBA" id="ARBA00023014"/>
    </source>
</evidence>
<feature type="domain" description="DNA2/NAM7 helicase helicase" evidence="23">
    <location>
        <begin position="1132"/>
        <end position="1220"/>
    </location>
</feature>
<evidence type="ECO:0000256" key="2">
    <source>
        <dbReference type="ARBA" id="ARBA00007913"/>
    </source>
</evidence>
<dbReference type="CDD" id="cd22318">
    <property type="entry name" value="DNA2_N-like"/>
    <property type="match status" value="1"/>
</dbReference>
<dbReference type="InterPro" id="IPR047187">
    <property type="entry name" value="SF1_C_Upf1"/>
</dbReference>
<evidence type="ECO:0000256" key="16">
    <source>
        <dbReference type="ARBA" id="ARBA00023204"/>
    </source>
</evidence>
<dbReference type="FunFam" id="3.40.50.300:FF:001170">
    <property type="entry name" value="DNA replication helicase Dna2"/>
    <property type="match status" value="1"/>
</dbReference>
<keyword evidence="7 20" id="KW-0547">Nucleotide-binding</keyword>
<keyword evidence="12 20" id="KW-0067">ATP-binding</keyword>
<comment type="cofactor">
    <cofactor evidence="1">
        <name>[4Fe-4S] cluster</name>
        <dbReference type="ChEBI" id="CHEBI:49883"/>
    </cofactor>
</comment>
<dbReference type="Proteomes" id="UP000191500">
    <property type="component" value="Unassembled WGS sequence"/>
</dbReference>
<keyword evidence="18 20" id="KW-0511">Multifunctional enzyme</keyword>
<dbReference type="SUPFAM" id="SSF52540">
    <property type="entry name" value="P-loop containing nucleoside triphosphate hydrolases"/>
    <property type="match status" value="1"/>
</dbReference>
<evidence type="ECO:0000259" key="22">
    <source>
        <dbReference type="Pfam" id="PF08696"/>
    </source>
</evidence>
<evidence type="ECO:0000256" key="9">
    <source>
        <dbReference type="ARBA" id="ARBA00022763"/>
    </source>
</evidence>
<feature type="compositionally biased region" description="Polar residues" evidence="21">
    <location>
        <begin position="1"/>
        <end position="16"/>
    </location>
</feature>
<evidence type="ECO:0000256" key="18">
    <source>
        <dbReference type="ARBA" id="ARBA00023268"/>
    </source>
</evidence>